<proteinExistence type="predicted"/>
<organism evidence="1 2">
    <name type="scientific">Sulfobacillus benefaciens</name>
    <dbReference type="NCBI Taxonomy" id="453960"/>
    <lineage>
        <taxon>Bacteria</taxon>
        <taxon>Bacillati</taxon>
        <taxon>Bacillota</taxon>
        <taxon>Clostridia</taxon>
        <taxon>Eubacteriales</taxon>
        <taxon>Clostridiales Family XVII. Incertae Sedis</taxon>
        <taxon>Sulfobacillus</taxon>
    </lineage>
</organism>
<protein>
    <submittedName>
        <fullName evidence="1">Uncharacterized protein</fullName>
    </submittedName>
</protein>
<accession>A0A2T2X6H3</accession>
<evidence type="ECO:0000313" key="1">
    <source>
        <dbReference type="EMBL" id="PSR30104.1"/>
    </source>
</evidence>
<dbReference type="Proteomes" id="UP000242699">
    <property type="component" value="Unassembled WGS sequence"/>
</dbReference>
<gene>
    <name evidence="1" type="ORF">C7B43_07430</name>
</gene>
<name>A0A2T2X6H3_9FIRM</name>
<reference evidence="1 2" key="1">
    <citation type="journal article" date="2014" name="BMC Genomics">
        <title>Comparison of environmental and isolate Sulfobacillus genomes reveals diverse carbon, sulfur, nitrogen, and hydrogen metabolisms.</title>
        <authorList>
            <person name="Justice N.B."/>
            <person name="Norman A."/>
            <person name="Brown C.T."/>
            <person name="Singh A."/>
            <person name="Thomas B.C."/>
            <person name="Banfield J.F."/>
        </authorList>
    </citation>
    <scope>NUCLEOTIDE SEQUENCE [LARGE SCALE GENOMIC DNA]</scope>
    <source>
        <strain evidence="1">AMDSBA1</strain>
    </source>
</reference>
<dbReference type="EMBL" id="PXYT01000013">
    <property type="protein sequence ID" value="PSR30104.1"/>
    <property type="molecule type" value="Genomic_DNA"/>
</dbReference>
<comment type="caution">
    <text evidence="1">The sequence shown here is derived from an EMBL/GenBank/DDBJ whole genome shotgun (WGS) entry which is preliminary data.</text>
</comment>
<dbReference type="AlphaFoldDB" id="A0A2T2X6H3"/>
<evidence type="ECO:0000313" key="2">
    <source>
        <dbReference type="Proteomes" id="UP000242699"/>
    </source>
</evidence>
<sequence length="87" mass="10163">MQLLINSTPLGELLFLYREFMGAKIFRFRASSGICYNDNDLCWRTGEQCVEKWDNLFSAIFWREITHPKDTVEGSPTTEVRKEGAWP</sequence>